<accession>A0A2P6VB86</accession>
<dbReference type="NCBIfam" id="NF006820">
    <property type="entry name" value="PRK09344.1-2"/>
    <property type="match status" value="1"/>
</dbReference>
<comment type="pathway">
    <text evidence="1">Carbohydrate biosynthesis; gluconeogenesis.</text>
</comment>
<dbReference type="PANTHER" id="PTHR30031">
    <property type="entry name" value="PHOSPHOENOLPYRUVATE CARBOXYKINASE ATP"/>
    <property type="match status" value="1"/>
</dbReference>
<evidence type="ECO:0000256" key="1">
    <source>
        <dbReference type="ARBA" id="ARBA00004742"/>
    </source>
</evidence>
<dbReference type="GO" id="GO:0004612">
    <property type="term" value="F:phosphoenolpyruvate carboxykinase (ATP) activity"/>
    <property type="evidence" value="ECO:0007669"/>
    <property type="project" value="UniProtKB-EC"/>
</dbReference>
<dbReference type="PANTHER" id="PTHR30031:SF0">
    <property type="entry name" value="PHOSPHOENOLPYRUVATE CARBOXYKINASE (ATP)"/>
    <property type="match status" value="1"/>
</dbReference>
<dbReference type="Gene3D" id="3.40.449.10">
    <property type="entry name" value="Phosphoenolpyruvate Carboxykinase, domain 1"/>
    <property type="match status" value="1"/>
</dbReference>
<evidence type="ECO:0000256" key="10">
    <source>
        <dbReference type="SAM" id="MobiDB-lite"/>
    </source>
</evidence>
<keyword evidence="5" id="KW-0547">Nucleotide-binding</keyword>
<dbReference type="EMBL" id="LHPF02000015">
    <property type="protein sequence ID" value="PSC71338.1"/>
    <property type="molecule type" value="Genomic_DNA"/>
</dbReference>
<dbReference type="GO" id="GO:0006094">
    <property type="term" value="P:gluconeogenesis"/>
    <property type="evidence" value="ECO:0007669"/>
    <property type="project" value="UniProtKB-UniPathway"/>
</dbReference>
<dbReference type="GO" id="GO:0005524">
    <property type="term" value="F:ATP binding"/>
    <property type="evidence" value="ECO:0007669"/>
    <property type="project" value="UniProtKB-KW"/>
</dbReference>
<comment type="caution">
    <text evidence="11">The sequence shown here is derived from an EMBL/GenBank/DDBJ whole genome shotgun (WGS) entry which is preliminary data.</text>
</comment>
<reference evidence="11 12" key="1">
    <citation type="journal article" date="2018" name="Plant J.">
        <title>Genome sequences of Chlorella sorokiniana UTEX 1602 and Micractinium conductrix SAG 241.80: implications to maltose excretion by a green alga.</title>
        <authorList>
            <person name="Arriola M.B."/>
            <person name="Velmurugan N."/>
            <person name="Zhang Y."/>
            <person name="Plunkett M.H."/>
            <person name="Hondzo H."/>
            <person name="Barney B.M."/>
        </authorList>
    </citation>
    <scope>NUCLEOTIDE SEQUENCE [LARGE SCALE GENOMIC DNA]</scope>
    <source>
        <strain evidence="11 12">SAG 241.80</strain>
    </source>
</reference>
<dbReference type="EC" id="4.1.1.49" evidence="3"/>
<dbReference type="Pfam" id="PF01293">
    <property type="entry name" value="PEPCK_ATP"/>
    <property type="match status" value="1"/>
</dbReference>
<dbReference type="HAMAP" id="MF_00453">
    <property type="entry name" value="PEPCK_ATP"/>
    <property type="match status" value="1"/>
</dbReference>
<dbReference type="GO" id="GO:0005829">
    <property type="term" value="C:cytosol"/>
    <property type="evidence" value="ECO:0007669"/>
    <property type="project" value="TreeGrafter"/>
</dbReference>
<comment type="catalytic activity">
    <reaction evidence="9">
        <text>oxaloacetate + ATP = phosphoenolpyruvate + ADP + CO2</text>
        <dbReference type="Rhea" id="RHEA:18617"/>
        <dbReference type="ChEBI" id="CHEBI:16452"/>
        <dbReference type="ChEBI" id="CHEBI:16526"/>
        <dbReference type="ChEBI" id="CHEBI:30616"/>
        <dbReference type="ChEBI" id="CHEBI:58702"/>
        <dbReference type="ChEBI" id="CHEBI:456216"/>
        <dbReference type="EC" id="4.1.1.49"/>
    </reaction>
</comment>
<evidence type="ECO:0000256" key="4">
    <source>
        <dbReference type="ARBA" id="ARBA00022432"/>
    </source>
</evidence>
<protein>
    <recommendedName>
        <fullName evidence="3">phosphoenolpyruvate carboxykinase (ATP)</fullName>
        <ecNumber evidence="3">4.1.1.49</ecNumber>
    </recommendedName>
</protein>
<keyword evidence="8" id="KW-0456">Lyase</keyword>
<dbReference type="SUPFAM" id="SSF53795">
    <property type="entry name" value="PEP carboxykinase-like"/>
    <property type="match status" value="1"/>
</dbReference>
<evidence type="ECO:0000313" key="12">
    <source>
        <dbReference type="Proteomes" id="UP000239649"/>
    </source>
</evidence>
<dbReference type="AlphaFoldDB" id="A0A2P6VB86"/>
<dbReference type="InterPro" id="IPR008210">
    <property type="entry name" value="PEP_carboxykinase_N"/>
</dbReference>
<dbReference type="PIRSF" id="PIRSF006294">
    <property type="entry name" value="PEP_crbxkin"/>
    <property type="match status" value="1"/>
</dbReference>
<feature type="compositionally biased region" description="Basic and acidic residues" evidence="10">
    <location>
        <begin position="18"/>
        <end position="29"/>
    </location>
</feature>
<evidence type="ECO:0000256" key="2">
    <source>
        <dbReference type="ARBA" id="ARBA00006052"/>
    </source>
</evidence>
<feature type="region of interest" description="Disordered" evidence="10">
    <location>
        <begin position="51"/>
        <end position="93"/>
    </location>
</feature>
<comment type="similarity">
    <text evidence="2">Belongs to the phosphoenolpyruvate carboxykinase (ATP) family.</text>
</comment>
<evidence type="ECO:0000313" key="11">
    <source>
        <dbReference type="EMBL" id="PSC71338.1"/>
    </source>
</evidence>
<evidence type="ECO:0000256" key="9">
    <source>
        <dbReference type="ARBA" id="ARBA00047371"/>
    </source>
</evidence>
<name>A0A2P6VB86_9CHLO</name>
<dbReference type="Gene3D" id="2.170.8.10">
    <property type="entry name" value="Phosphoenolpyruvate Carboxykinase, domain 2"/>
    <property type="match status" value="1"/>
</dbReference>
<sequence length="629" mass="68388">MANHDAAPGPSPAWRSLVSDRAHPPRASNVEELRQLQKAARAWDAVVEGQRVESLSETLRSRARGAGPRVIRGEQSPYHPSSPRMMDHSSGASGFAKAMSDAGLRPVVVYHNLSPAELYEKALQQEPSSHIVERGALATVSGAKTGRTPGDKRIVREPASEGDVWWGEGSTNYEMDERTFALNRERAVDFLNQLGKLYVCDGYACWDAGARVRVRVVCARPSHALQAHNMLIRPSEEELSNFGRPDFTIYNAGAFPANRYTSYMTSSTSLDISFARREMVILGSQYGGCMKQGIFTLVNYWLPQRDVLPLNAGCNVGPADNVAIFFGLSGTGKTTMSSDPRRWMIGDDELGWGPNGVFNIEGGCYAKVIGLDKEREPLIHRAVRFGAVLENVCFDEETRDVDWDSNRITENTRASYPIEHMANAQVPCVGGHPRNAVLLCCDTFGLLPPVCKLTPEQALYYFVSGFTAKVAGTEMGVTAPQATFTPCYTASSLVYHPMRYAALLSQRLQQHGTQVWLVNTGWTAGGYGQGSRIPLEVTWAVVDAIHSGDLAAAPCATLPLFGLQVPTECSGVPPELLSVQGSWADGGAYMAALRRLAGLFVDNFSKFADGGGHMSPRQVQQLIAAGPSL</sequence>
<dbReference type="GO" id="GO:0016301">
    <property type="term" value="F:kinase activity"/>
    <property type="evidence" value="ECO:0007669"/>
    <property type="project" value="UniProtKB-KW"/>
</dbReference>
<dbReference type="STRING" id="554055.A0A2P6VB86"/>
<dbReference type="OrthoDB" id="184182at2759"/>
<proteinExistence type="inferred from homology"/>
<evidence type="ECO:0000256" key="8">
    <source>
        <dbReference type="ARBA" id="ARBA00023239"/>
    </source>
</evidence>
<keyword evidence="12" id="KW-1185">Reference proteome</keyword>
<feature type="region of interest" description="Disordered" evidence="10">
    <location>
        <begin position="1"/>
        <end position="29"/>
    </location>
</feature>
<organism evidence="11 12">
    <name type="scientific">Micractinium conductrix</name>
    <dbReference type="NCBI Taxonomy" id="554055"/>
    <lineage>
        <taxon>Eukaryota</taxon>
        <taxon>Viridiplantae</taxon>
        <taxon>Chlorophyta</taxon>
        <taxon>core chlorophytes</taxon>
        <taxon>Trebouxiophyceae</taxon>
        <taxon>Chlorellales</taxon>
        <taxon>Chlorellaceae</taxon>
        <taxon>Chlorella clade</taxon>
        <taxon>Micractinium</taxon>
    </lineage>
</organism>
<evidence type="ECO:0000256" key="3">
    <source>
        <dbReference type="ARBA" id="ARBA00012363"/>
    </source>
</evidence>
<keyword evidence="6" id="KW-0210">Decarboxylase</keyword>
<dbReference type="InterPro" id="IPR001272">
    <property type="entry name" value="PEP_carboxykinase_ATP"/>
</dbReference>
<dbReference type="Gene3D" id="3.90.228.20">
    <property type="match status" value="1"/>
</dbReference>
<evidence type="ECO:0000256" key="5">
    <source>
        <dbReference type="ARBA" id="ARBA00022741"/>
    </source>
</evidence>
<evidence type="ECO:0000256" key="6">
    <source>
        <dbReference type="ARBA" id="ARBA00022793"/>
    </source>
</evidence>
<dbReference type="NCBIfam" id="TIGR00224">
    <property type="entry name" value="pckA"/>
    <property type="match status" value="1"/>
</dbReference>
<evidence type="ECO:0000256" key="7">
    <source>
        <dbReference type="ARBA" id="ARBA00022840"/>
    </source>
</evidence>
<keyword evidence="7" id="KW-0067">ATP-binding</keyword>
<dbReference type="Proteomes" id="UP000239649">
    <property type="component" value="Unassembled WGS sequence"/>
</dbReference>
<dbReference type="SUPFAM" id="SSF68923">
    <property type="entry name" value="PEP carboxykinase N-terminal domain"/>
    <property type="match status" value="1"/>
</dbReference>
<dbReference type="UniPathway" id="UPA00138"/>
<dbReference type="InterPro" id="IPR013035">
    <property type="entry name" value="PEP_carboxykinase_C"/>
</dbReference>
<keyword evidence="4" id="KW-0312">Gluconeogenesis</keyword>
<gene>
    <name evidence="11" type="ORF">C2E20_5263</name>
</gene>